<dbReference type="FunFam" id="1.25.10.10:FF:000027">
    <property type="entry name" value="Importin subunit beta-1"/>
    <property type="match status" value="1"/>
</dbReference>
<dbReference type="InterPro" id="IPR001494">
    <property type="entry name" value="Importin-beta_N"/>
</dbReference>
<dbReference type="EMBL" id="JAVRJZ010000005">
    <property type="protein sequence ID" value="KAK2722424.1"/>
    <property type="molecule type" value="Genomic_DNA"/>
</dbReference>
<evidence type="ECO:0000256" key="7">
    <source>
        <dbReference type="ARBA" id="ARBA00022927"/>
    </source>
</evidence>
<evidence type="ECO:0000259" key="10">
    <source>
        <dbReference type="PROSITE" id="PS50166"/>
    </source>
</evidence>
<dbReference type="AlphaFoldDB" id="A0AA88I8R2"/>
<dbReference type="Gene3D" id="1.25.10.10">
    <property type="entry name" value="Leucine-rich Repeat Variant"/>
    <property type="match status" value="1"/>
</dbReference>
<evidence type="ECO:0000256" key="3">
    <source>
        <dbReference type="ARBA" id="ARBA00010907"/>
    </source>
</evidence>
<comment type="subcellular location">
    <subcellularLocation>
        <location evidence="2">Cytoplasm</location>
    </subcellularLocation>
    <subcellularLocation>
        <location evidence="1">Nucleus envelope</location>
    </subcellularLocation>
</comment>
<gene>
    <name evidence="11" type="ORF">QYM36_002833</name>
</gene>
<dbReference type="PANTHER" id="PTHR10527">
    <property type="entry name" value="IMPORTIN BETA"/>
    <property type="match status" value="1"/>
</dbReference>
<organism evidence="11 12">
    <name type="scientific">Artemia franciscana</name>
    <name type="common">Brine shrimp</name>
    <name type="synonym">Artemia sanfranciscana</name>
    <dbReference type="NCBI Taxonomy" id="6661"/>
    <lineage>
        <taxon>Eukaryota</taxon>
        <taxon>Metazoa</taxon>
        <taxon>Ecdysozoa</taxon>
        <taxon>Arthropoda</taxon>
        <taxon>Crustacea</taxon>
        <taxon>Branchiopoda</taxon>
        <taxon>Anostraca</taxon>
        <taxon>Artemiidae</taxon>
        <taxon>Artemia</taxon>
    </lineage>
</organism>
<reference evidence="11" key="1">
    <citation type="submission" date="2023-07" db="EMBL/GenBank/DDBJ databases">
        <title>Chromosome-level genome assembly of Artemia franciscana.</title>
        <authorList>
            <person name="Jo E."/>
        </authorList>
    </citation>
    <scope>NUCLEOTIDE SEQUENCE</scope>
    <source>
        <tissue evidence="11">Whole body</tissue>
    </source>
</reference>
<name>A0AA88I8R2_ARTSF</name>
<dbReference type="PROSITE" id="PS50077">
    <property type="entry name" value="HEAT_REPEAT"/>
    <property type="match status" value="1"/>
</dbReference>
<dbReference type="InterPro" id="IPR000225">
    <property type="entry name" value="Armadillo"/>
</dbReference>
<dbReference type="SUPFAM" id="SSF48371">
    <property type="entry name" value="ARM repeat"/>
    <property type="match status" value="1"/>
</dbReference>
<dbReference type="Pfam" id="PF25574">
    <property type="entry name" value="TPR_IMB1"/>
    <property type="match status" value="1"/>
</dbReference>
<dbReference type="Pfam" id="PF13513">
    <property type="entry name" value="HEAT_EZ"/>
    <property type="match status" value="1"/>
</dbReference>
<comment type="similarity">
    <text evidence="3">Belongs to the importin beta family. Importin beta-1 subfamily.</text>
</comment>
<evidence type="ECO:0000313" key="12">
    <source>
        <dbReference type="Proteomes" id="UP001187531"/>
    </source>
</evidence>
<dbReference type="InterPro" id="IPR016024">
    <property type="entry name" value="ARM-type_fold"/>
</dbReference>
<keyword evidence="6" id="KW-0677">Repeat</keyword>
<dbReference type="InterPro" id="IPR058584">
    <property type="entry name" value="IMB1_TNPO1-like_TPR"/>
</dbReference>
<accession>A0AA88I8R2</accession>
<evidence type="ECO:0000256" key="2">
    <source>
        <dbReference type="ARBA" id="ARBA00004496"/>
    </source>
</evidence>
<keyword evidence="7" id="KW-0653">Protein transport</keyword>
<keyword evidence="12" id="KW-1185">Reference proteome</keyword>
<keyword evidence="4" id="KW-0813">Transport</keyword>
<dbReference type="InterPro" id="IPR021133">
    <property type="entry name" value="HEAT_type_2"/>
</dbReference>
<evidence type="ECO:0000256" key="1">
    <source>
        <dbReference type="ARBA" id="ARBA00004259"/>
    </source>
</evidence>
<dbReference type="PROSITE" id="PS50166">
    <property type="entry name" value="IMPORTIN_B_NT"/>
    <property type="match status" value="1"/>
</dbReference>
<keyword evidence="8" id="KW-0539">Nucleus</keyword>
<keyword evidence="5" id="KW-0963">Cytoplasm</keyword>
<proteinExistence type="inferred from homology"/>
<dbReference type="GO" id="GO:0031267">
    <property type="term" value="F:small GTPase binding"/>
    <property type="evidence" value="ECO:0007669"/>
    <property type="project" value="InterPro"/>
</dbReference>
<evidence type="ECO:0000256" key="5">
    <source>
        <dbReference type="ARBA" id="ARBA00022490"/>
    </source>
</evidence>
<dbReference type="Proteomes" id="UP001187531">
    <property type="component" value="Unassembled WGS sequence"/>
</dbReference>
<dbReference type="InterPro" id="IPR011989">
    <property type="entry name" value="ARM-like"/>
</dbReference>
<dbReference type="InterPro" id="IPR040122">
    <property type="entry name" value="Importin_beta"/>
</dbReference>
<feature type="domain" description="Importin N-terminal" evidence="10">
    <location>
        <begin position="27"/>
        <end position="107"/>
    </location>
</feature>
<evidence type="ECO:0000256" key="4">
    <source>
        <dbReference type="ARBA" id="ARBA00022448"/>
    </source>
</evidence>
<dbReference type="Pfam" id="PF03810">
    <property type="entry name" value="IBN_N"/>
    <property type="match status" value="1"/>
</dbReference>
<evidence type="ECO:0000256" key="9">
    <source>
        <dbReference type="PROSITE-ProRule" id="PRU00103"/>
    </source>
</evidence>
<evidence type="ECO:0000256" key="8">
    <source>
        <dbReference type="ARBA" id="ARBA00023242"/>
    </source>
</evidence>
<dbReference type="SMART" id="SM00913">
    <property type="entry name" value="IBN_N"/>
    <property type="match status" value="1"/>
</dbReference>
<comment type="caution">
    <text evidence="11">The sequence shown here is derived from an EMBL/GenBank/DDBJ whole genome shotgun (WGS) entry which is preliminary data.</text>
</comment>
<dbReference type="GO" id="GO:0006606">
    <property type="term" value="P:protein import into nucleus"/>
    <property type="evidence" value="ECO:0007669"/>
    <property type="project" value="InterPro"/>
</dbReference>
<feature type="repeat" description="HEAT" evidence="9">
    <location>
        <begin position="415"/>
        <end position="452"/>
    </location>
</feature>
<evidence type="ECO:0000256" key="6">
    <source>
        <dbReference type="ARBA" id="ARBA00022737"/>
    </source>
</evidence>
<evidence type="ECO:0000313" key="11">
    <source>
        <dbReference type="EMBL" id="KAK2722424.1"/>
    </source>
</evidence>
<dbReference type="GO" id="GO:0005737">
    <property type="term" value="C:cytoplasm"/>
    <property type="evidence" value="ECO:0007669"/>
    <property type="project" value="UniProtKB-SubCell"/>
</dbReference>
<dbReference type="EMBL" id="JAVRJZ010000005">
    <property type="protein sequence ID" value="KAK2722425.1"/>
    <property type="molecule type" value="Genomic_DNA"/>
</dbReference>
<sequence length="888" mass="98272">MSSDTINQLIQVLSKTVSPDHNELTSALAYLEQLALSNLPEFMKALSDVLAGVNNPQVPRMAAGLQLKNTLTSKDTAMKAEYQKRWLSLPEDVRNYVKKNVVSALGTETSRPSAAAQCVAYIAVAELPVNQWPDLIRLLVTNVTSSNSTEMLREATLEAIGYICQDIDPDILAAQSNEILTAIVHGMKKHEKNEHVKLAATTALLNSLEFTRANFEKENERNYIMQVVCEATQSPNTKIKVSALQCLVKIMSLYYRYMEAYMGPALFAISLEAMKSDIDEIALQGIEFWSNVCDEEIDLVVEAQEAEEMGRTPERTSRYYALGALQYILPVLLHLLTKQEDSDDDEDWNPCKAAGVCLMLLAQCCGDNVVGPVLNFVKENIKSPNWRCRDAAVMAFGSVLEGPNVENLQPIVEQALPILIELSRDPNVTIRDTTAWTLGKICEITPDAVNANIIPQLLDALIQGLKTEPRVAHNICWALNSLASSIYEKALQDASGEDETVYTYALSPYFPVVLERLLETTERPDANQNNLRTAAYEALMEFIKSSPKDCYIHVARATEIIITRLNQVLQMEGSINNMTDRSHYFDLQSLLCATLQSVLKKMTKEDAMRIGDAVMQSLLHIFNSSMRLGSGAVQEDAMMAVASLAEVLGEDFLKYMDAFKPFLYVGIKNVTDSAVCRAAIGIISDICRAMHAKVIPYCNDIMSALVESLNNVNANALLKPEILTVFGDIALAIGAEFRIYLEVVLTTLYQASQAKVDRSDYDNIEYLNRLRESCVETYASIVQGLREEMGAPTPTFQMLYAHVPFIVEFLASIAQDPDRVDSLIHVAAGLVGDLCNVFGSGAANALDIPPIQELLGECRRSKNTKIKSTAHWATKELKKSKSAVPASW</sequence>
<dbReference type="SMART" id="SM00185">
    <property type="entry name" value="ARM"/>
    <property type="match status" value="2"/>
</dbReference>
<protein>
    <recommendedName>
        <fullName evidence="10">Importin N-terminal domain-containing protein</fullName>
    </recommendedName>
</protein>
<dbReference type="GO" id="GO:0005635">
    <property type="term" value="C:nuclear envelope"/>
    <property type="evidence" value="ECO:0007669"/>
    <property type="project" value="UniProtKB-SubCell"/>
</dbReference>